<dbReference type="EMBL" id="AP035884">
    <property type="protein sequence ID" value="BFP56859.1"/>
    <property type="molecule type" value="Genomic_DNA"/>
</dbReference>
<protein>
    <recommendedName>
        <fullName evidence="3">Secreted protein</fullName>
    </recommendedName>
</protein>
<feature type="compositionally biased region" description="Basic and acidic residues" evidence="1">
    <location>
        <begin position="80"/>
        <end position="91"/>
    </location>
</feature>
<accession>A0AB33KU17</accession>
<evidence type="ECO:0000256" key="1">
    <source>
        <dbReference type="SAM" id="MobiDB-lite"/>
    </source>
</evidence>
<dbReference type="AlphaFoldDB" id="A0AB33KU17"/>
<evidence type="ECO:0008006" key="3">
    <source>
        <dbReference type="Google" id="ProtNLM"/>
    </source>
</evidence>
<dbReference type="KEGG" id="stcm:SCMC78_66660"/>
<evidence type="ECO:0000313" key="2">
    <source>
        <dbReference type="EMBL" id="BFP56859.1"/>
    </source>
</evidence>
<proteinExistence type="predicted"/>
<reference evidence="2" key="1">
    <citation type="submission" date="2024-07" db="EMBL/GenBank/DDBJ databases">
        <title>Complete genome sequences of cellulolytic bacteria, Kitasatospora sp. CMC57 and Streptomyces sp. CMC78, isolated from Japanese agricultural soil.</title>
        <authorList>
            <person name="Hashimoto T."/>
            <person name="Ito M."/>
            <person name="Iwamoto M."/>
            <person name="Fukahori D."/>
            <person name="Shoda T."/>
            <person name="Sakoda M."/>
            <person name="Morohoshi T."/>
            <person name="Mitsuboshi M."/>
            <person name="Nishizawa T."/>
        </authorList>
    </citation>
    <scope>NUCLEOTIDE SEQUENCE</scope>
    <source>
        <strain evidence="2">CMC78</strain>
    </source>
</reference>
<sequence length="101" mass="11057">MVRRDSSVRAATSPICMCSSSTPVALTLLVAAVTSVRPADLHSNVRVELLVRERLIRTVAVVPGAEEAPGADSRFLQERKRARAHDADRRRLPAVTLRTPM</sequence>
<name>A0AB33KU17_9ACTN</name>
<gene>
    <name evidence="2" type="ORF">SCMC78_66660</name>
</gene>
<feature type="region of interest" description="Disordered" evidence="1">
    <location>
        <begin position="80"/>
        <end position="101"/>
    </location>
</feature>
<organism evidence="2">
    <name type="scientific">Streptomyces sp. CMC78</name>
    <dbReference type="NCBI Taxonomy" id="3231512"/>
    <lineage>
        <taxon>Bacteria</taxon>
        <taxon>Bacillati</taxon>
        <taxon>Actinomycetota</taxon>
        <taxon>Actinomycetes</taxon>
        <taxon>Kitasatosporales</taxon>
        <taxon>Streptomycetaceae</taxon>
        <taxon>Streptomyces</taxon>
    </lineage>
</organism>